<keyword evidence="1" id="KW-1133">Transmembrane helix</keyword>
<reference evidence="3" key="1">
    <citation type="submission" date="2018-12" db="EMBL/GenBank/DDBJ databases">
        <title>Genome sequence of Peanibacillus sp.</title>
        <authorList>
            <person name="Subramani G."/>
            <person name="Srinivasan S."/>
            <person name="Kim M.K."/>
        </authorList>
    </citation>
    <scope>NUCLEOTIDE SEQUENCE [LARGE SCALE GENOMIC DNA]</scope>
    <source>
        <strain evidence="3">18JY67-1</strain>
    </source>
</reference>
<dbReference type="Gene3D" id="3.20.20.80">
    <property type="entry name" value="Glycosidases"/>
    <property type="match status" value="2"/>
</dbReference>
<dbReference type="EMBL" id="CP034437">
    <property type="protein sequence ID" value="AZN43290.1"/>
    <property type="molecule type" value="Genomic_DNA"/>
</dbReference>
<sequence length="1095" mass="123554">MRKLDLINRRWLMAAAVTVGLLVVSSPIWSWYLKSEHQLNVLIVDKTVPDTSYRSHAGLTWMLNNAKYVQPSGSSYSPSKDYFGFKPLSGGKYRVDAVPDNIDNYDLIYLASMYGVDKEQFTGKQPGPTESKSLYGGMTKSDFEPIRSKLLTKGGTLIAERDLLGKPTSPELREDMYSLLNLTWDGWSYKYVADLAGNEVPDKLKASVAAIANGGTGSWSYKGSGYLFMNEFTEENLVLTEADLAGGAPSFAYTAEGEQQLGLPAKGKQAYNGWIDAIKPADEREVLANYKLALSPSGQEKLSRRYIPLTMPAIIHHQNERNGTYYFNGQFSVNTDLPSIYQSSIQTALRKLPTWHDSEDAFYWETYIPLMKAIIDRGMTKPSAAKQVETLQADNTSYSARVFGDHFQTLKNGKWSDFTIKGVNIGMGKPGAFPGNAAIGRDEYYRWFQQIAAMNANAIRVYTLQPPAFYEALYEFNQTTDKPLYLFHGAWVLEDALVSSGNAFSDAVMKPFHEEIVDVVDAVHGKASLPKRAGHAYGSYTYDVSPYLLGWILGIEWDPHAVADTNKLTAHKQPFDGRYIYTKGASPFENWLAQGMEYMATYEQDHYHMQHALSFTNWPTTDMLKHPLESFVEEDMSVVNPNHIYTKDGFYPGSFASYHIYPYYPDFMNNEYTDYKDKSGMKNNYAGYLHALKAVHRLPILVAEFGIPSSRGMTHRNVSGKDQGHHSEQEQGQLIAGLYEDMLNEGYMGGMIFSWQDEWFKRTWNTMEYDNAHRRPFWSNVQTNEQYFGLLSFDPGENVVPIDVDGDTLDWDALHLAPIYKAADSTQNLKALYISNDSEYVYLRLDYRKLSKDDIHTSIMFDTVPGQGNTKLPKGVPLANKVGFDFYIDLASASYAETFVDSYYDTFYYDYANLKKLIPIVAGVSTKNNGMYNPIRLVLNKGSRKVLPSGKVLNYPFESYHTGLLQEGNSNTRAADYNSLADYDVNEQSGVIELRIPWLMLNAKDPSLHEMTGDLWASGKGNQASVTTKGFHMLVVQQNSGGSGGKLSSLPELKTGEPVTLSQLKLFQWGEWNQPAYHERLKRSYEVLKKEFGKY</sequence>
<proteinExistence type="predicted"/>
<keyword evidence="1" id="KW-0472">Membrane</keyword>
<evidence type="ECO:0008006" key="4">
    <source>
        <dbReference type="Google" id="ProtNLM"/>
    </source>
</evidence>
<evidence type="ECO:0000313" key="3">
    <source>
        <dbReference type="Proteomes" id="UP000272528"/>
    </source>
</evidence>
<organism evidence="2 3">
    <name type="scientific">Paenibacillus albus</name>
    <dbReference type="NCBI Taxonomy" id="2495582"/>
    <lineage>
        <taxon>Bacteria</taxon>
        <taxon>Bacillati</taxon>
        <taxon>Bacillota</taxon>
        <taxon>Bacilli</taxon>
        <taxon>Bacillales</taxon>
        <taxon>Paenibacillaceae</taxon>
        <taxon>Paenibacillus</taxon>
    </lineage>
</organism>
<gene>
    <name evidence="2" type="ORF">EJC50_29085</name>
</gene>
<dbReference type="SUPFAM" id="SSF51445">
    <property type="entry name" value="(Trans)glycosidases"/>
    <property type="match status" value="1"/>
</dbReference>
<dbReference type="OrthoDB" id="916275at2"/>
<keyword evidence="3" id="KW-1185">Reference proteome</keyword>
<dbReference type="AlphaFoldDB" id="A0A3Q8X950"/>
<evidence type="ECO:0000313" key="2">
    <source>
        <dbReference type="EMBL" id="AZN43290.1"/>
    </source>
</evidence>
<protein>
    <recommendedName>
        <fullName evidence="4">Family 2 glycosyl transferase</fullName>
    </recommendedName>
</protein>
<feature type="transmembrane region" description="Helical" evidence="1">
    <location>
        <begin position="12"/>
        <end position="32"/>
    </location>
</feature>
<dbReference type="RefSeq" id="WP_126019696.1">
    <property type="nucleotide sequence ID" value="NZ_CP034437.1"/>
</dbReference>
<name>A0A3Q8X950_9BACL</name>
<accession>A0A3Q8X950</accession>
<dbReference type="InterPro" id="IPR017853">
    <property type="entry name" value="GH"/>
</dbReference>
<dbReference type="Proteomes" id="UP000272528">
    <property type="component" value="Chromosome"/>
</dbReference>
<dbReference type="KEGG" id="palb:EJC50_29085"/>
<evidence type="ECO:0000256" key="1">
    <source>
        <dbReference type="SAM" id="Phobius"/>
    </source>
</evidence>
<keyword evidence="1" id="KW-0812">Transmembrane</keyword>